<dbReference type="GO" id="GO:1902115">
    <property type="term" value="P:regulation of organelle assembly"/>
    <property type="evidence" value="ECO:0007669"/>
    <property type="project" value="UniProtKB-ARBA"/>
</dbReference>
<dbReference type="Pfam" id="PF00069">
    <property type="entry name" value="Pkinase"/>
    <property type="match status" value="1"/>
</dbReference>
<dbReference type="GO" id="GO:0090266">
    <property type="term" value="P:regulation of mitotic cell cycle spindle assembly checkpoint"/>
    <property type="evidence" value="ECO:0007669"/>
    <property type="project" value="UniProtKB-ARBA"/>
</dbReference>
<evidence type="ECO:0000256" key="15">
    <source>
        <dbReference type="RuleBase" id="RU367134"/>
    </source>
</evidence>
<organism evidence="18 19">
    <name type="scientific">Didymella exigua CBS 183.55</name>
    <dbReference type="NCBI Taxonomy" id="1150837"/>
    <lineage>
        <taxon>Eukaryota</taxon>
        <taxon>Fungi</taxon>
        <taxon>Dikarya</taxon>
        <taxon>Ascomycota</taxon>
        <taxon>Pezizomycotina</taxon>
        <taxon>Dothideomycetes</taxon>
        <taxon>Pleosporomycetidae</taxon>
        <taxon>Pleosporales</taxon>
        <taxon>Pleosporineae</taxon>
        <taxon>Didymellaceae</taxon>
        <taxon>Didymella</taxon>
    </lineage>
</organism>
<protein>
    <recommendedName>
        <fullName evidence="2 15">Aurora kinase</fullName>
        <ecNumber evidence="1 15">2.7.11.1</ecNumber>
    </recommendedName>
</protein>
<evidence type="ECO:0000256" key="10">
    <source>
        <dbReference type="PIRSR" id="PIRSR630616-1"/>
    </source>
</evidence>
<evidence type="ECO:0000256" key="8">
    <source>
        <dbReference type="ARBA" id="ARBA00047899"/>
    </source>
</evidence>
<dbReference type="GO" id="GO:0032465">
    <property type="term" value="P:regulation of cytokinesis"/>
    <property type="evidence" value="ECO:0007669"/>
    <property type="project" value="UniProtKB-ARBA"/>
</dbReference>
<dbReference type="EC" id="2.7.11.1" evidence="1 15"/>
<keyword evidence="6 15" id="KW-0418">Kinase</keyword>
<evidence type="ECO:0000313" key="18">
    <source>
        <dbReference type="EMBL" id="KAF1925206.1"/>
    </source>
</evidence>
<evidence type="ECO:0000256" key="13">
    <source>
        <dbReference type="PROSITE-ProRule" id="PRU10141"/>
    </source>
</evidence>
<comment type="catalytic activity">
    <reaction evidence="8 15">
        <text>L-threonyl-[protein] + ATP = O-phospho-L-threonyl-[protein] + ADP + H(+)</text>
        <dbReference type="Rhea" id="RHEA:46608"/>
        <dbReference type="Rhea" id="RHEA-COMP:11060"/>
        <dbReference type="Rhea" id="RHEA-COMP:11605"/>
        <dbReference type="ChEBI" id="CHEBI:15378"/>
        <dbReference type="ChEBI" id="CHEBI:30013"/>
        <dbReference type="ChEBI" id="CHEBI:30616"/>
        <dbReference type="ChEBI" id="CHEBI:61977"/>
        <dbReference type="ChEBI" id="CHEBI:456216"/>
        <dbReference type="EC" id="2.7.11.1"/>
    </reaction>
</comment>
<evidence type="ECO:0000256" key="2">
    <source>
        <dbReference type="ARBA" id="ARBA00021157"/>
    </source>
</evidence>
<keyword evidence="19" id="KW-1185">Reference proteome</keyword>
<dbReference type="InterPro" id="IPR017441">
    <property type="entry name" value="Protein_kinase_ATP_BS"/>
</dbReference>
<comment type="similarity">
    <text evidence="15">Belongs to the protein kinase superfamily. Ser/Thr protein kinase family. Aurora subfamily.</text>
</comment>
<evidence type="ECO:0000256" key="14">
    <source>
        <dbReference type="RuleBase" id="RU000304"/>
    </source>
</evidence>
<feature type="binding site" evidence="11">
    <location>
        <begin position="206"/>
        <end position="208"/>
    </location>
    <ligand>
        <name>ATP</name>
        <dbReference type="ChEBI" id="CHEBI:30616"/>
    </ligand>
</feature>
<dbReference type="Proteomes" id="UP000800082">
    <property type="component" value="Unassembled WGS sequence"/>
</dbReference>
<dbReference type="GO" id="GO:0008608">
    <property type="term" value="P:attachment of spindle microtubules to kinetochore"/>
    <property type="evidence" value="ECO:0007669"/>
    <property type="project" value="UniProtKB-ARBA"/>
</dbReference>
<keyword evidence="7 11" id="KW-0067">ATP-binding</keyword>
<gene>
    <name evidence="18" type="ORF">M421DRAFT_8086</name>
</gene>
<dbReference type="InterPro" id="IPR011009">
    <property type="entry name" value="Kinase-like_dom_sf"/>
</dbReference>
<dbReference type="GO" id="GO:0000819">
    <property type="term" value="P:sister chromatid segregation"/>
    <property type="evidence" value="ECO:0007669"/>
    <property type="project" value="UniProtKB-ARBA"/>
</dbReference>
<keyword evidence="5 11" id="KW-0547">Nucleotide-binding</keyword>
<sequence>MAHVSHLEAAFERISVADENDDDQVAAPHKAKASLATTASASLAGLASSASAANRMKVPLQKLAAANASKLAHGAVAKAAARPVAAAAAAAAAQPARPSDGHRRTLTDSAVPPQPQPAAPKQWHLGMFEIGKPLGKGKFGRVYLAKERTSGFVCALKVLHKSEIQQGKVEKQVRREIEIQSHLAHPNVLRLFGHFHDAKRIFLILEFAGKGELYKHLRREQRFAEPKAAQYVAQMASALKYLHKKHVMHRDIKPENILVGVHGEIKISDFGWSVHAPNNRRNTMCGTLDYLPPEMLKGAGKDNYYTEKVDLWSLGVLTYEFLVGEAPFEDTQVMTQRKIVRGEYTVPAFVSAEAKDLIKRLLVLDPEKRIALEDVERHPWILKHCNGSSRAYDRNSDKFRKSSD</sequence>
<name>A0A6A5RFB9_9PLEO</name>
<dbReference type="PROSITE" id="PS00107">
    <property type="entry name" value="PROTEIN_KINASE_ATP"/>
    <property type="match status" value="1"/>
</dbReference>
<dbReference type="Gene3D" id="1.10.510.10">
    <property type="entry name" value="Transferase(Phosphotransferase) domain 1"/>
    <property type="match status" value="1"/>
</dbReference>
<dbReference type="AlphaFoldDB" id="A0A6A5RFB9"/>
<keyword evidence="4 15" id="KW-0808">Transferase</keyword>
<dbReference type="GO" id="GO:0072479">
    <property type="term" value="P:response to mitotic cell cycle spindle assembly checkpoint signaling"/>
    <property type="evidence" value="ECO:0007669"/>
    <property type="project" value="UniProtKB-ARBA"/>
</dbReference>
<evidence type="ECO:0000256" key="5">
    <source>
        <dbReference type="ARBA" id="ARBA00022741"/>
    </source>
</evidence>
<evidence type="ECO:0000256" key="3">
    <source>
        <dbReference type="ARBA" id="ARBA00022527"/>
    </source>
</evidence>
<evidence type="ECO:0000313" key="19">
    <source>
        <dbReference type="Proteomes" id="UP000800082"/>
    </source>
</evidence>
<dbReference type="GO" id="GO:0045143">
    <property type="term" value="P:homologous chromosome segregation"/>
    <property type="evidence" value="ECO:0007669"/>
    <property type="project" value="UniProtKB-ARBA"/>
</dbReference>
<feature type="cross-link" description="Glycyl lysine isopeptide (Lys-Gly) (interchain with G-Cter in SUMO2)" evidence="12">
    <location>
        <position position="253"/>
    </location>
</feature>
<dbReference type="InterPro" id="IPR008271">
    <property type="entry name" value="Ser/Thr_kinase_AS"/>
</dbReference>
<accession>A0A6A5RFB9</accession>
<dbReference type="EMBL" id="ML978986">
    <property type="protein sequence ID" value="KAF1925206.1"/>
    <property type="molecule type" value="Genomic_DNA"/>
</dbReference>
<feature type="binding site" evidence="11">
    <location>
        <position position="269"/>
    </location>
    <ligand>
        <name>ATP</name>
        <dbReference type="ChEBI" id="CHEBI:30616"/>
    </ligand>
</feature>
<dbReference type="PROSITE" id="PS00108">
    <property type="entry name" value="PROTEIN_KINASE_ST"/>
    <property type="match status" value="1"/>
</dbReference>
<comment type="catalytic activity">
    <reaction evidence="9 15">
        <text>L-seryl-[protein] + ATP = O-phospho-L-seryl-[protein] + ADP + H(+)</text>
        <dbReference type="Rhea" id="RHEA:17989"/>
        <dbReference type="Rhea" id="RHEA-COMP:9863"/>
        <dbReference type="Rhea" id="RHEA-COMP:11604"/>
        <dbReference type="ChEBI" id="CHEBI:15378"/>
        <dbReference type="ChEBI" id="CHEBI:29999"/>
        <dbReference type="ChEBI" id="CHEBI:30616"/>
        <dbReference type="ChEBI" id="CHEBI:83421"/>
        <dbReference type="ChEBI" id="CHEBI:456216"/>
        <dbReference type="EC" id="2.7.11.1"/>
    </reaction>
</comment>
<evidence type="ECO:0000256" key="9">
    <source>
        <dbReference type="ARBA" id="ARBA00048679"/>
    </source>
</evidence>
<dbReference type="OrthoDB" id="377346at2759"/>
<evidence type="ECO:0000256" key="7">
    <source>
        <dbReference type="ARBA" id="ARBA00022840"/>
    </source>
</evidence>
<dbReference type="PANTHER" id="PTHR24350">
    <property type="entry name" value="SERINE/THREONINE-PROTEIN KINASE IAL-RELATED"/>
    <property type="match status" value="1"/>
</dbReference>
<evidence type="ECO:0000256" key="12">
    <source>
        <dbReference type="PIRSR" id="PIRSR630616-3"/>
    </source>
</evidence>
<evidence type="ECO:0000256" key="6">
    <source>
        <dbReference type="ARBA" id="ARBA00022777"/>
    </source>
</evidence>
<dbReference type="FunFam" id="3.30.200.20:FF:000042">
    <property type="entry name" value="Aurora kinase A"/>
    <property type="match status" value="1"/>
</dbReference>
<dbReference type="GO" id="GO:0005524">
    <property type="term" value="F:ATP binding"/>
    <property type="evidence" value="ECO:0007669"/>
    <property type="project" value="UniProtKB-UniRule"/>
</dbReference>
<proteinExistence type="inferred from homology"/>
<dbReference type="GO" id="GO:0044779">
    <property type="term" value="P:meiotic spindle checkpoint signaling"/>
    <property type="evidence" value="ECO:0007669"/>
    <property type="project" value="UniProtKB-ARBA"/>
</dbReference>
<feature type="binding site" evidence="11 13">
    <location>
        <position position="157"/>
    </location>
    <ligand>
        <name>ATP</name>
        <dbReference type="ChEBI" id="CHEBI:30616"/>
    </ligand>
</feature>
<feature type="domain" description="Protein kinase" evidence="17">
    <location>
        <begin position="128"/>
        <end position="381"/>
    </location>
</feature>
<dbReference type="SUPFAM" id="SSF56112">
    <property type="entry name" value="Protein kinase-like (PK-like)"/>
    <property type="match status" value="1"/>
</dbReference>
<dbReference type="InterPro" id="IPR030616">
    <property type="entry name" value="Aur-like"/>
</dbReference>
<feature type="binding site" evidence="11">
    <location>
        <begin position="255"/>
        <end position="256"/>
    </location>
    <ligand>
        <name>ATP</name>
        <dbReference type="ChEBI" id="CHEBI:30616"/>
    </ligand>
</feature>
<dbReference type="GO" id="GO:0032133">
    <property type="term" value="C:chromosome passenger complex"/>
    <property type="evidence" value="ECO:0007669"/>
    <property type="project" value="UniProtKB-ARBA"/>
</dbReference>
<dbReference type="RefSeq" id="XP_033445458.1">
    <property type="nucleotide sequence ID" value="XM_033597516.1"/>
</dbReference>
<evidence type="ECO:0000256" key="11">
    <source>
        <dbReference type="PIRSR" id="PIRSR630616-2"/>
    </source>
</evidence>
<dbReference type="GO" id="GO:0000776">
    <property type="term" value="C:kinetochore"/>
    <property type="evidence" value="ECO:0007669"/>
    <property type="project" value="UniProtKB-ARBA"/>
</dbReference>
<evidence type="ECO:0000256" key="1">
    <source>
        <dbReference type="ARBA" id="ARBA00012513"/>
    </source>
</evidence>
<dbReference type="GO" id="GO:0004674">
    <property type="term" value="F:protein serine/threonine kinase activity"/>
    <property type="evidence" value="ECO:0007669"/>
    <property type="project" value="UniProtKB-KW"/>
</dbReference>
<feature type="binding site" evidence="11">
    <location>
        <position position="138"/>
    </location>
    <ligand>
        <name>ATP</name>
        <dbReference type="ChEBI" id="CHEBI:30616"/>
    </ligand>
</feature>
<feature type="active site" description="Proton acceptor" evidence="10">
    <location>
        <position position="251"/>
    </location>
</feature>
<dbReference type="GeneID" id="54355183"/>
<feature type="region of interest" description="Disordered" evidence="16">
    <location>
        <begin position="91"/>
        <end position="120"/>
    </location>
</feature>
<evidence type="ECO:0000256" key="4">
    <source>
        <dbReference type="ARBA" id="ARBA00022679"/>
    </source>
</evidence>
<keyword evidence="3 14" id="KW-0723">Serine/threonine-protein kinase</keyword>
<evidence type="ECO:0000256" key="16">
    <source>
        <dbReference type="SAM" id="MobiDB-lite"/>
    </source>
</evidence>
<evidence type="ECO:0000259" key="17">
    <source>
        <dbReference type="PROSITE" id="PS50011"/>
    </source>
</evidence>
<dbReference type="InterPro" id="IPR000719">
    <property type="entry name" value="Prot_kinase_dom"/>
</dbReference>
<dbReference type="SMART" id="SM00220">
    <property type="entry name" value="S_TKc"/>
    <property type="match status" value="1"/>
</dbReference>
<dbReference type="CDD" id="cd14007">
    <property type="entry name" value="STKc_Aurora"/>
    <property type="match status" value="1"/>
</dbReference>
<reference evidence="18" key="1">
    <citation type="journal article" date="2020" name="Stud. Mycol.">
        <title>101 Dothideomycetes genomes: a test case for predicting lifestyles and emergence of pathogens.</title>
        <authorList>
            <person name="Haridas S."/>
            <person name="Albert R."/>
            <person name="Binder M."/>
            <person name="Bloem J."/>
            <person name="Labutti K."/>
            <person name="Salamov A."/>
            <person name="Andreopoulos B."/>
            <person name="Baker S."/>
            <person name="Barry K."/>
            <person name="Bills G."/>
            <person name="Bluhm B."/>
            <person name="Cannon C."/>
            <person name="Castanera R."/>
            <person name="Culley D."/>
            <person name="Daum C."/>
            <person name="Ezra D."/>
            <person name="Gonzalez J."/>
            <person name="Henrissat B."/>
            <person name="Kuo A."/>
            <person name="Liang C."/>
            <person name="Lipzen A."/>
            <person name="Lutzoni F."/>
            <person name="Magnuson J."/>
            <person name="Mondo S."/>
            <person name="Nolan M."/>
            <person name="Ohm R."/>
            <person name="Pangilinan J."/>
            <person name="Park H.-J."/>
            <person name="Ramirez L."/>
            <person name="Alfaro M."/>
            <person name="Sun H."/>
            <person name="Tritt A."/>
            <person name="Yoshinaga Y."/>
            <person name="Zwiers L.-H."/>
            <person name="Turgeon B."/>
            <person name="Goodwin S."/>
            <person name="Spatafora J."/>
            <person name="Crous P."/>
            <person name="Grigoriev I."/>
        </authorList>
    </citation>
    <scope>NUCLEOTIDE SEQUENCE</scope>
    <source>
        <strain evidence="18">CBS 183.55</strain>
    </source>
</reference>
<dbReference type="GO" id="GO:0051233">
    <property type="term" value="C:spindle midzone"/>
    <property type="evidence" value="ECO:0007669"/>
    <property type="project" value="UniProtKB-ARBA"/>
</dbReference>
<dbReference type="FunFam" id="1.10.510.10:FF:000235">
    <property type="entry name" value="Serine/threonine-protein kinase ark1"/>
    <property type="match status" value="1"/>
</dbReference>
<dbReference type="PROSITE" id="PS50011">
    <property type="entry name" value="PROTEIN_KINASE_DOM"/>
    <property type="match status" value="1"/>
</dbReference>